<feature type="domain" description="Polymerase beta nucleotidyltransferase" evidence="1">
    <location>
        <begin position="12"/>
        <end position="91"/>
    </location>
</feature>
<protein>
    <recommendedName>
        <fullName evidence="1">Polymerase beta nucleotidyltransferase domain-containing protein</fullName>
    </recommendedName>
</protein>
<proteinExistence type="predicted"/>
<dbReference type="Pfam" id="PF18765">
    <property type="entry name" value="Polbeta"/>
    <property type="match status" value="1"/>
</dbReference>
<name>A0A3B0WFJ7_9ZZZZ</name>
<dbReference type="EMBL" id="UOFF01000062">
    <property type="protein sequence ID" value="VAW54635.1"/>
    <property type="molecule type" value="Genomic_DNA"/>
</dbReference>
<gene>
    <name evidence="2" type="ORF">MNBD_GAMMA07-2727</name>
</gene>
<reference evidence="2" key="1">
    <citation type="submission" date="2018-06" db="EMBL/GenBank/DDBJ databases">
        <authorList>
            <person name="Zhirakovskaya E."/>
        </authorList>
    </citation>
    <scope>NUCLEOTIDE SEQUENCE</scope>
</reference>
<sequence length="93" mass="10561">MRLTKSEIASIKHIVLAIDENAKIYLYGSRVDDTKRGGDIDLLVISEKMNFSHKLDISGKLFEALDEQKVDLLIEKDFNKPFTAHIKETAITL</sequence>
<dbReference type="Gene3D" id="3.30.460.10">
    <property type="entry name" value="Beta Polymerase, domain 2"/>
    <property type="match status" value="1"/>
</dbReference>
<dbReference type="InterPro" id="IPR041633">
    <property type="entry name" value="Polbeta"/>
</dbReference>
<dbReference type="AlphaFoldDB" id="A0A3B0WFJ7"/>
<dbReference type="SUPFAM" id="SSF81301">
    <property type="entry name" value="Nucleotidyltransferase"/>
    <property type="match status" value="1"/>
</dbReference>
<evidence type="ECO:0000259" key="1">
    <source>
        <dbReference type="Pfam" id="PF18765"/>
    </source>
</evidence>
<evidence type="ECO:0000313" key="2">
    <source>
        <dbReference type="EMBL" id="VAW54635.1"/>
    </source>
</evidence>
<organism evidence="2">
    <name type="scientific">hydrothermal vent metagenome</name>
    <dbReference type="NCBI Taxonomy" id="652676"/>
    <lineage>
        <taxon>unclassified sequences</taxon>
        <taxon>metagenomes</taxon>
        <taxon>ecological metagenomes</taxon>
    </lineage>
</organism>
<dbReference type="InterPro" id="IPR043519">
    <property type="entry name" value="NT_sf"/>
</dbReference>
<accession>A0A3B0WFJ7</accession>
<dbReference type="CDD" id="cd05403">
    <property type="entry name" value="NT_KNTase_like"/>
    <property type="match status" value="1"/>
</dbReference>